<keyword evidence="1 8" id="KW-0436">Ligase</keyword>
<dbReference type="EMBL" id="AP021857">
    <property type="protein sequence ID" value="BBO19633.1"/>
    <property type="molecule type" value="Genomic_DNA"/>
</dbReference>
<organism evidence="8 9">
    <name type="scientific">Candidatus Desulfobacillus denitrificans</name>
    <dbReference type="NCBI Taxonomy" id="2608985"/>
    <lineage>
        <taxon>Bacteria</taxon>
        <taxon>Pseudomonadati</taxon>
        <taxon>Pseudomonadota</taxon>
        <taxon>Betaproteobacteria</taxon>
        <taxon>Candidatus Desulfobacillus</taxon>
    </lineage>
</organism>
<sequence length="266" mass="27433">MPDRFSDPLNAETVVAALAAPDRFHVEILDACASTSTLLLDRVHRGAPSGSVLACERQTAGRGRRGRSWLSTPGDSLTFSLLWRFPAGMPPPMGLSLATGVAVARALEGLGAAGIRLKWPNDLLADGAKLGGILVETLADGGRHVAVIGIGLNVRLPSRIADAVEGRAGALDALMPDVPSRNLLLAGLLESLATMLGEFEQAGFAGLAEAWLSRHAHAGERVVIHAEGLAPVAGRCVGVAADGALLLETAAGVRRIVSGDVSLRAT</sequence>
<evidence type="ECO:0000313" key="9">
    <source>
        <dbReference type="Proteomes" id="UP000662914"/>
    </source>
</evidence>
<evidence type="ECO:0000259" key="7">
    <source>
        <dbReference type="PROSITE" id="PS51733"/>
    </source>
</evidence>
<evidence type="ECO:0000256" key="4">
    <source>
        <dbReference type="ARBA" id="ARBA00023267"/>
    </source>
</evidence>
<gene>
    <name evidence="8" type="ORF">DSYM_03320</name>
</gene>
<dbReference type="InterPro" id="IPR003142">
    <property type="entry name" value="BPL_C"/>
</dbReference>
<accession>A0A809QW28</accession>
<evidence type="ECO:0000256" key="6">
    <source>
        <dbReference type="ARBA" id="ARBA00047846"/>
    </source>
</evidence>
<dbReference type="GO" id="GO:0005524">
    <property type="term" value="F:ATP binding"/>
    <property type="evidence" value="ECO:0007669"/>
    <property type="project" value="UniProtKB-KW"/>
</dbReference>
<dbReference type="SUPFAM" id="SSF55681">
    <property type="entry name" value="Class II aaRS and biotin synthetases"/>
    <property type="match status" value="1"/>
</dbReference>
<evidence type="ECO:0000313" key="8">
    <source>
        <dbReference type="EMBL" id="BBO19633.1"/>
    </source>
</evidence>
<dbReference type="GO" id="GO:0004077">
    <property type="term" value="F:biotin--[biotin carboxyl-carrier protein] ligase activity"/>
    <property type="evidence" value="ECO:0007669"/>
    <property type="project" value="UniProtKB-EC"/>
</dbReference>
<evidence type="ECO:0000256" key="1">
    <source>
        <dbReference type="ARBA" id="ARBA00022598"/>
    </source>
</evidence>
<dbReference type="PROSITE" id="PS51733">
    <property type="entry name" value="BPL_LPL_CATALYTIC"/>
    <property type="match status" value="1"/>
</dbReference>
<feature type="domain" description="BPL/LPL catalytic" evidence="7">
    <location>
        <begin position="9"/>
        <end position="200"/>
    </location>
</feature>
<protein>
    <recommendedName>
        <fullName evidence="5">biotin--[biotin carboxyl-carrier protein] ligase</fullName>
        <ecNumber evidence="5">6.3.4.15</ecNumber>
    </recommendedName>
</protein>
<keyword evidence="4" id="KW-0092">Biotin</keyword>
<dbReference type="KEGG" id="ddz:DSYM_03320"/>
<proteinExistence type="predicted"/>
<dbReference type="EC" id="6.3.4.15" evidence="5"/>
<evidence type="ECO:0000256" key="5">
    <source>
        <dbReference type="ARBA" id="ARBA00024227"/>
    </source>
</evidence>
<dbReference type="Gene3D" id="2.30.30.100">
    <property type="match status" value="1"/>
</dbReference>
<dbReference type="PANTHER" id="PTHR12835">
    <property type="entry name" value="BIOTIN PROTEIN LIGASE"/>
    <property type="match status" value="1"/>
</dbReference>
<dbReference type="GO" id="GO:0005737">
    <property type="term" value="C:cytoplasm"/>
    <property type="evidence" value="ECO:0007669"/>
    <property type="project" value="TreeGrafter"/>
</dbReference>
<keyword evidence="3" id="KW-0067">ATP-binding</keyword>
<dbReference type="AlphaFoldDB" id="A0A809QW28"/>
<dbReference type="InterPro" id="IPR008988">
    <property type="entry name" value="Transcriptional_repressor_C"/>
</dbReference>
<dbReference type="NCBIfam" id="TIGR00121">
    <property type="entry name" value="birA_ligase"/>
    <property type="match status" value="1"/>
</dbReference>
<dbReference type="InterPro" id="IPR004408">
    <property type="entry name" value="Biotin_CoA_COase_ligase"/>
</dbReference>
<dbReference type="CDD" id="cd16442">
    <property type="entry name" value="BPL"/>
    <property type="match status" value="1"/>
</dbReference>
<evidence type="ECO:0000256" key="2">
    <source>
        <dbReference type="ARBA" id="ARBA00022741"/>
    </source>
</evidence>
<comment type="catalytic activity">
    <reaction evidence="6">
        <text>biotin + L-lysyl-[protein] + ATP = N(6)-biotinyl-L-lysyl-[protein] + AMP + diphosphate + H(+)</text>
        <dbReference type="Rhea" id="RHEA:11756"/>
        <dbReference type="Rhea" id="RHEA-COMP:9752"/>
        <dbReference type="Rhea" id="RHEA-COMP:10505"/>
        <dbReference type="ChEBI" id="CHEBI:15378"/>
        <dbReference type="ChEBI" id="CHEBI:29969"/>
        <dbReference type="ChEBI" id="CHEBI:30616"/>
        <dbReference type="ChEBI" id="CHEBI:33019"/>
        <dbReference type="ChEBI" id="CHEBI:57586"/>
        <dbReference type="ChEBI" id="CHEBI:83144"/>
        <dbReference type="ChEBI" id="CHEBI:456215"/>
        <dbReference type="EC" id="6.3.4.15"/>
    </reaction>
</comment>
<dbReference type="Gene3D" id="3.30.930.10">
    <property type="entry name" value="Bira Bifunctional Protein, Domain 2"/>
    <property type="match status" value="1"/>
</dbReference>
<dbReference type="SUPFAM" id="SSF50037">
    <property type="entry name" value="C-terminal domain of transcriptional repressors"/>
    <property type="match status" value="1"/>
</dbReference>
<dbReference type="InterPro" id="IPR045864">
    <property type="entry name" value="aa-tRNA-synth_II/BPL/LPL"/>
</dbReference>
<evidence type="ECO:0000256" key="3">
    <source>
        <dbReference type="ARBA" id="ARBA00022840"/>
    </source>
</evidence>
<keyword evidence="2" id="KW-0547">Nucleotide-binding</keyword>
<reference evidence="8" key="1">
    <citation type="journal article" name="DNA Res.">
        <title>The physiological potential of anammox bacteria as revealed by their core genome structure.</title>
        <authorList>
            <person name="Okubo T."/>
            <person name="Toyoda A."/>
            <person name="Fukuhara K."/>
            <person name="Uchiyama I."/>
            <person name="Harigaya Y."/>
            <person name="Kuroiwa M."/>
            <person name="Suzuki T."/>
            <person name="Murakami Y."/>
            <person name="Suwa Y."/>
            <person name="Takami H."/>
        </authorList>
    </citation>
    <scope>NUCLEOTIDE SEQUENCE</scope>
    <source>
        <strain evidence="8">317325-3</strain>
    </source>
</reference>
<dbReference type="PANTHER" id="PTHR12835:SF5">
    <property type="entry name" value="BIOTIN--PROTEIN LIGASE"/>
    <property type="match status" value="1"/>
</dbReference>
<dbReference type="InterPro" id="IPR004143">
    <property type="entry name" value="BPL_LPL_catalytic"/>
</dbReference>
<dbReference type="Pfam" id="PF02237">
    <property type="entry name" value="BPL_C"/>
    <property type="match status" value="1"/>
</dbReference>
<dbReference type="Pfam" id="PF03099">
    <property type="entry name" value="BPL_LplA_LipB"/>
    <property type="match status" value="1"/>
</dbReference>
<dbReference type="Proteomes" id="UP000662914">
    <property type="component" value="Chromosome"/>
</dbReference>
<name>A0A809QW28_9PROT</name>